<evidence type="ECO:0000313" key="3">
    <source>
        <dbReference type="Proteomes" id="UP001290455"/>
    </source>
</evidence>
<accession>A0ABU5IWA9</accession>
<evidence type="ECO:0000313" key="2">
    <source>
        <dbReference type="EMBL" id="MDZ5471448.1"/>
    </source>
</evidence>
<organism evidence="2 3">
    <name type="scientific">Robertmurraya mangrovi</name>
    <dbReference type="NCBI Taxonomy" id="3098077"/>
    <lineage>
        <taxon>Bacteria</taxon>
        <taxon>Bacillati</taxon>
        <taxon>Bacillota</taxon>
        <taxon>Bacilli</taxon>
        <taxon>Bacillales</taxon>
        <taxon>Bacillaceae</taxon>
        <taxon>Robertmurraya</taxon>
    </lineage>
</organism>
<name>A0ABU5IWA9_9BACI</name>
<dbReference type="RefSeq" id="WP_322445741.1">
    <property type="nucleotide sequence ID" value="NZ_JAXOFX010000003.1"/>
</dbReference>
<evidence type="ECO:0000256" key="1">
    <source>
        <dbReference type="SAM" id="Phobius"/>
    </source>
</evidence>
<sequence length="162" mass="19388">MQTSIFIDLIILSSICFIFKKKRFHAVQYLYVYLIIVFLYCSFISVISDNLELWKVKEQIIPYIVFRVSEVILFPLVALWFIELFHLKSNKMYKITLISLFLLIPVLLQQWLVYMKVFEYRHWEVYKTILVWIIFYSTSVVTNYLVGKHLVKEGVINDSAPT</sequence>
<proteinExistence type="predicted"/>
<keyword evidence="3" id="KW-1185">Reference proteome</keyword>
<dbReference type="Proteomes" id="UP001290455">
    <property type="component" value="Unassembled WGS sequence"/>
</dbReference>
<dbReference type="EMBL" id="JAXOFX010000003">
    <property type="protein sequence ID" value="MDZ5471448.1"/>
    <property type="molecule type" value="Genomic_DNA"/>
</dbReference>
<reference evidence="2 3" key="1">
    <citation type="submission" date="2023-11" db="EMBL/GenBank/DDBJ databases">
        <title>Bacillus jintuensis, isolated from a mudflat on the Beibu Gulf coast.</title>
        <authorList>
            <person name="Li M."/>
        </authorList>
    </citation>
    <scope>NUCLEOTIDE SEQUENCE [LARGE SCALE GENOMIC DNA]</scope>
    <source>
        <strain evidence="2 3">31A1R</strain>
    </source>
</reference>
<feature type="transmembrane region" description="Helical" evidence="1">
    <location>
        <begin position="94"/>
        <end position="113"/>
    </location>
</feature>
<keyword evidence="1" id="KW-1133">Transmembrane helix</keyword>
<protein>
    <recommendedName>
        <fullName evidence="4">Histidine kinase N-terminal 7TM region domain-containing protein</fullName>
    </recommendedName>
</protein>
<feature type="transmembrane region" description="Helical" evidence="1">
    <location>
        <begin position="29"/>
        <end position="48"/>
    </location>
</feature>
<keyword evidence="1" id="KW-0812">Transmembrane</keyword>
<gene>
    <name evidence="2" type="ORF">SM124_06775</name>
</gene>
<evidence type="ECO:0008006" key="4">
    <source>
        <dbReference type="Google" id="ProtNLM"/>
    </source>
</evidence>
<feature type="transmembrane region" description="Helical" evidence="1">
    <location>
        <begin position="60"/>
        <end position="82"/>
    </location>
</feature>
<comment type="caution">
    <text evidence="2">The sequence shown here is derived from an EMBL/GenBank/DDBJ whole genome shotgun (WGS) entry which is preliminary data.</text>
</comment>
<keyword evidence="1" id="KW-0472">Membrane</keyword>
<feature type="transmembrane region" description="Helical" evidence="1">
    <location>
        <begin position="125"/>
        <end position="146"/>
    </location>
</feature>